<dbReference type="SMART" id="SM00054">
    <property type="entry name" value="EFh"/>
    <property type="match status" value="3"/>
</dbReference>
<dbReference type="CDD" id="cd00051">
    <property type="entry name" value="EFh"/>
    <property type="match status" value="2"/>
</dbReference>
<organism evidence="8 9">
    <name type="scientific">Artemia franciscana</name>
    <name type="common">Brine shrimp</name>
    <name type="synonym">Artemia sanfranciscana</name>
    <dbReference type="NCBI Taxonomy" id="6661"/>
    <lineage>
        <taxon>Eukaryota</taxon>
        <taxon>Metazoa</taxon>
        <taxon>Ecdysozoa</taxon>
        <taxon>Arthropoda</taxon>
        <taxon>Crustacea</taxon>
        <taxon>Branchiopoda</taxon>
        <taxon>Anostraca</taxon>
        <taxon>Artemiidae</taxon>
        <taxon>Artemia</taxon>
    </lineage>
</organism>
<comment type="similarity">
    <text evidence="1">Belongs to the recoverin family.</text>
</comment>
<dbReference type="GO" id="GO:0008048">
    <property type="term" value="F:calcium sensitive guanylate cyclase activator activity"/>
    <property type="evidence" value="ECO:0007669"/>
    <property type="project" value="TreeGrafter"/>
</dbReference>
<dbReference type="FunFam" id="1.10.238.10:FF:000009">
    <property type="entry name" value="Visinin-like protein 1"/>
    <property type="match status" value="1"/>
</dbReference>
<evidence type="ECO:0000256" key="5">
    <source>
        <dbReference type="ARBA" id="ARBA00022837"/>
    </source>
</evidence>
<comment type="caution">
    <text evidence="8">The sequence shown here is derived from an EMBL/GenBank/DDBJ whole genome shotgun (WGS) entry which is preliminary data.</text>
</comment>
<reference evidence="8" key="1">
    <citation type="submission" date="2023-07" db="EMBL/GenBank/DDBJ databases">
        <title>Chromosome-level genome assembly of Artemia franciscana.</title>
        <authorList>
            <person name="Jo E."/>
        </authorList>
    </citation>
    <scope>NUCLEOTIDE SEQUENCE</scope>
    <source>
        <tissue evidence="8">Whole body</tissue>
    </source>
</reference>
<proteinExistence type="inferred from homology"/>
<dbReference type="InterPro" id="IPR028846">
    <property type="entry name" value="Recoverin"/>
</dbReference>
<keyword evidence="6" id="KW-0449">Lipoprotein</keyword>
<dbReference type="Pfam" id="PF00036">
    <property type="entry name" value="EF-hand_1"/>
    <property type="match status" value="1"/>
</dbReference>
<sequence>MGKRQSKQLKQEAIDGLLRDTYFTEKEIKQWHKGFLKDCPDGLLTEKGFVKIYKQFFPQGNPGKFASLVFRVFDENKDGSITFEEFIRALSITSRGNLDEKLKWAFKLYDVDNDGYITRAEMYNIVDAIYQMVGHHPADDPNTDPQQRVDKIFDQMDKNKDEKLTMEEFCDGSKADPRIVQALSLGES</sequence>
<dbReference type="SUPFAM" id="SSF47473">
    <property type="entry name" value="EF-hand"/>
    <property type="match status" value="1"/>
</dbReference>
<keyword evidence="3" id="KW-0479">Metal-binding</keyword>
<dbReference type="PRINTS" id="PR00450">
    <property type="entry name" value="RECOVERIN"/>
</dbReference>
<dbReference type="Pfam" id="PF13499">
    <property type="entry name" value="EF-hand_7"/>
    <property type="match status" value="1"/>
</dbReference>
<feature type="domain" description="EF-hand" evidence="7">
    <location>
        <begin position="97"/>
        <end position="132"/>
    </location>
</feature>
<evidence type="ECO:0000313" key="8">
    <source>
        <dbReference type="EMBL" id="KAK2719235.1"/>
    </source>
</evidence>
<dbReference type="GO" id="GO:0005509">
    <property type="term" value="F:calcium ion binding"/>
    <property type="evidence" value="ECO:0007669"/>
    <property type="project" value="InterPro"/>
</dbReference>
<dbReference type="InterPro" id="IPR018247">
    <property type="entry name" value="EF_Hand_1_Ca_BS"/>
</dbReference>
<name>A0AA88LF33_ARTSF</name>
<protein>
    <recommendedName>
        <fullName evidence="7">EF-hand domain-containing protein</fullName>
    </recommendedName>
</protein>
<evidence type="ECO:0000256" key="1">
    <source>
        <dbReference type="ARBA" id="ARBA00006049"/>
    </source>
</evidence>
<feature type="domain" description="EF-hand" evidence="7">
    <location>
        <begin position="144"/>
        <end position="179"/>
    </location>
</feature>
<keyword evidence="2" id="KW-0519">Myristate</keyword>
<dbReference type="PROSITE" id="PS00018">
    <property type="entry name" value="EF_HAND_1"/>
    <property type="match status" value="2"/>
</dbReference>
<evidence type="ECO:0000313" key="9">
    <source>
        <dbReference type="Proteomes" id="UP001187531"/>
    </source>
</evidence>
<dbReference type="PANTHER" id="PTHR23055">
    <property type="entry name" value="CALCIUM BINDING PROTEINS"/>
    <property type="match status" value="1"/>
</dbReference>
<accession>A0AA88LF33</accession>
<dbReference type="Proteomes" id="UP001187531">
    <property type="component" value="Unassembled WGS sequence"/>
</dbReference>
<dbReference type="InterPro" id="IPR011992">
    <property type="entry name" value="EF-hand-dom_pair"/>
</dbReference>
<dbReference type="PROSITE" id="PS50222">
    <property type="entry name" value="EF_HAND_2"/>
    <property type="match status" value="3"/>
</dbReference>
<keyword evidence="5" id="KW-0106">Calcium</keyword>
<evidence type="ECO:0000256" key="2">
    <source>
        <dbReference type="ARBA" id="ARBA00022707"/>
    </source>
</evidence>
<dbReference type="Gene3D" id="1.10.238.10">
    <property type="entry name" value="EF-hand"/>
    <property type="match status" value="1"/>
</dbReference>
<evidence type="ECO:0000259" key="7">
    <source>
        <dbReference type="PROSITE" id="PS50222"/>
    </source>
</evidence>
<feature type="domain" description="EF-hand" evidence="7">
    <location>
        <begin position="61"/>
        <end position="96"/>
    </location>
</feature>
<keyword evidence="9" id="KW-1185">Reference proteome</keyword>
<dbReference type="AlphaFoldDB" id="A0AA88LF33"/>
<dbReference type="InterPro" id="IPR002048">
    <property type="entry name" value="EF_hand_dom"/>
</dbReference>
<dbReference type="EMBL" id="JAVRJZ010000008">
    <property type="protein sequence ID" value="KAK2719235.1"/>
    <property type="molecule type" value="Genomic_DNA"/>
</dbReference>
<keyword evidence="4" id="KW-0677">Repeat</keyword>
<gene>
    <name evidence="8" type="ORF">QYM36_004905</name>
</gene>
<evidence type="ECO:0000256" key="4">
    <source>
        <dbReference type="ARBA" id="ARBA00022737"/>
    </source>
</evidence>
<evidence type="ECO:0000256" key="6">
    <source>
        <dbReference type="ARBA" id="ARBA00023288"/>
    </source>
</evidence>
<dbReference type="PANTHER" id="PTHR23055:SF198">
    <property type="entry name" value="NEURONAL CALCIUM SENSOR 1"/>
    <property type="match status" value="1"/>
</dbReference>
<evidence type="ECO:0000256" key="3">
    <source>
        <dbReference type="ARBA" id="ARBA00022723"/>
    </source>
</evidence>